<protein>
    <recommendedName>
        <fullName evidence="2">Rx N-terminal domain-containing protein</fullName>
    </recommendedName>
</protein>
<dbReference type="SMART" id="SM01157">
    <property type="entry name" value="DUF1719"/>
    <property type="match status" value="1"/>
</dbReference>
<dbReference type="AlphaFoldDB" id="M8BSA5"/>
<evidence type="ECO:0008006" key="2">
    <source>
        <dbReference type="Google" id="ProtNLM"/>
    </source>
</evidence>
<dbReference type="PANTHER" id="PTHR33377">
    <property type="entry name" value="OS10G0134700 PROTEIN-RELATED"/>
    <property type="match status" value="1"/>
</dbReference>
<dbReference type="PANTHER" id="PTHR33377:SF95">
    <property type="entry name" value="EXPRESSED PROTEIN"/>
    <property type="match status" value="1"/>
</dbReference>
<accession>M8BSA5</accession>
<sequence>MELEAGGHEGVNKQSGDVRELVWSATKKKRDVREAFLEAKSHGPEPSRAEESDIYIGDRSNVLMAEIVASAAVSEALSRISSFLIDKYRDRNSSSERDDAERLEMAHIRMEAVLEAFGKWPPATDVPLLRWRNKLKRAADECDAVLRRCKRRTVEDQGVRQCSSFAARIAHATRSFFSSSSSSPSGHNDGEPSIDCSEAVVRRYERFADGAGEFLRFVEHGSVRRQMLILDPLAGHLLAGRAFQYEVSQGNRRYYFAGRPMSPAEHGLEGGVLLRCRDHEAPEHNFVLGILMRLTESTDVAAVVAECLGSRLLAPHLKPDADAATQELDRVHTRGMHCYPFLASTDPAYWNFHLLETRRARPDPLCCKGGHDHKNCSGAMTRLSGAFPEPVIKLFVQRHVSARERRQSRTRRKKKTSPSADVGNGLQLTTVFAPHMPTEELPSGVESIVVEVIDGSRNEQVLHENVGLHELEGLLLPGAIGRLCHEVAAAQVSQPAREVFWRSGHGVAYLCVEKSGTDMAMCRATQWQF</sequence>
<reference evidence="1" key="1">
    <citation type="submission" date="2015-06" db="UniProtKB">
        <authorList>
            <consortium name="EnsemblPlants"/>
        </authorList>
    </citation>
    <scope>IDENTIFICATION</scope>
</reference>
<evidence type="ECO:0000313" key="1">
    <source>
        <dbReference type="EnsemblPlants" id="EMT05837"/>
    </source>
</evidence>
<proteinExistence type="predicted"/>
<name>M8BSA5_AEGTA</name>
<dbReference type="EnsemblPlants" id="EMT05837">
    <property type="protein sequence ID" value="EMT05837"/>
    <property type="gene ID" value="F775_02764"/>
</dbReference>
<dbReference type="Pfam" id="PF08224">
    <property type="entry name" value="DUF1719"/>
    <property type="match status" value="1"/>
</dbReference>
<dbReference type="InterPro" id="IPR013181">
    <property type="entry name" value="DUF1719"/>
</dbReference>
<organism evidence="1">
    <name type="scientific">Aegilops tauschii</name>
    <name type="common">Tausch's goatgrass</name>
    <name type="synonym">Aegilops squarrosa</name>
    <dbReference type="NCBI Taxonomy" id="37682"/>
    <lineage>
        <taxon>Eukaryota</taxon>
        <taxon>Viridiplantae</taxon>
        <taxon>Streptophyta</taxon>
        <taxon>Embryophyta</taxon>
        <taxon>Tracheophyta</taxon>
        <taxon>Spermatophyta</taxon>
        <taxon>Magnoliopsida</taxon>
        <taxon>Liliopsida</taxon>
        <taxon>Poales</taxon>
        <taxon>Poaceae</taxon>
        <taxon>BOP clade</taxon>
        <taxon>Pooideae</taxon>
        <taxon>Triticodae</taxon>
        <taxon>Triticeae</taxon>
        <taxon>Triticinae</taxon>
        <taxon>Aegilops</taxon>
    </lineage>
</organism>